<reference evidence="2 3" key="1">
    <citation type="journal article" date="2014" name="PLoS Genet.">
        <title>Phylogenetically driven sequencing of extremely halophilic archaea reveals strategies for static and dynamic osmo-response.</title>
        <authorList>
            <person name="Becker E.A."/>
            <person name="Seitzer P.M."/>
            <person name="Tritt A."/>
            <person name="Larsen D."/>
            <person name="Krusor M."/>
            <person name="Yao A.I."/>
            <person name="Wu D."/>
            <person name="Madern D."/>
            <person name="Eisen J.A."/>
            <person name="Darling A.E."/>
            <person name="Facciotti M.T."/>
        </authorList>
    </citation>
    <scope>NUCLEOTIDE SEQUENCE [LARGE SCALE GENOMIC DNA]</scope>
    <source>
        <strain evidence="2 3">JCM 10879</strain>
    </source>
</reference>
<sequence>MYEKLSDDDLLAPERCRVNAYKLLAECFHEPDEELAGLLTEVTADEGSDRDGGLELDIPADELNEAMTDLESLRVDYARLFVGPFEVLAPPYESTYVDDPDRVMTESTVEVTNEYRQEQVDIGLDEPADHVAAELEFVYLLARHEVEALAAGEYETAADYLRRQHEFLGTHLGRWIGEFADDVRSHADTEFYRRLADETERFVERDGRRLADRLDRLGIQYGEGDDDGDDDIDTGDLERADLVAALHGGDDDGR</sequence>
<dbReference type="OrthoDB" id="320758at2157"/>
<dbReference type="eggNOG" id="arCOG01506">
    <property type="taxonomic scope" value="Archaea"/>
</dbReference>
<dbReference type="PANTHER" id="PTHR34227:SF1">
    <property type="entry name" value="DIMETHYL SULFOXIDE REDUCTASE CHAPERONE-RELATED"/>
    <property type="match status" value="1"/>
</dbReference>
<dbReference type="EMBL" id="AOMA01000007">
    <property type="protein sequence ID" value="EMA46595.1"/>
    <property type="molecule type" value="Genomic_DNA"/>
</dbReference>
<dbReference type="Pfam" id="PF02613">
    <property type="entry name" value="Nitrate_red_del"/>
    <property type="match status" value="1"/>
</dbReference>
<name>M0MQ62_9EURY</name>
<dbReference type="Gene3D" id="1.10.3480.10">
    <property type="entry name" value="TorD-like"/>
    <property type="match status" value="1"/>
</dbReference>
<dbReference type="AlphaFoldDB" id="M0MQ62"/>
<evidence type="ECO:0000313" key="3">
    <source>
        <dbReference type="Proteomes" id="UP000011607"/>
    </source>
</evidence>
<dbReference type="InterPro" id="IPR050289">
    <property type="entry name" value="TorD/DmsD_chaperones"/>
</dbReference>
<dbReference type="PANTHER" id="PTHR34227">
    <property type="entry name" value="CHAPERONE PROTEIN YCDY"/>
    <property type="match status" value="1"/>
</dbReference>
<evidence type="ECO:0000313" key="2">
    <source>
        <dbReference type="EMBL" id="EMA46595.1"/>
    </source>
</evidence>
<dbReference type="STRING" id="1227454.C446_01081"/>
<dbReference type="RefSeq" id="WP_006671189.1">
    <property type="nucleotide sequence ID" value="NZ_AOMA01000007.1"/>
</dbReference>
<organism evidence="2 3">
    <name type="scientific">Halobiforma nitratireducens JCM 10879</name>
    <dbReference type="NCBI Taxonomy" id="1227454"/>
    <lineage>
        <taxon>Archaea</taxon>
        <taxon>Methanobacteriati</taxon>
        <taxon>Methanobacteriota</taxon>
        <taxon>Stenosarchaea group</taxon>
        <taxon>Halobacteria</taxon>
        <taxon>Halobacteriales</taxon>
        <taxon>Natrialbaceae</taxon>
        <taxon>Halobiforma</taxon>
    </lineage>
</organism>
<gene>
    <name evidence="2" type="ORF">C446_01081</name>
</gene>
<keyword evidence="3" id="KW-1185">Reference proteome</keyword>
<dbReference type="InterPro" id="IPR020945">
    <property type="entry name" value="DMSO/NO3_reduct_chaperone"/>
</dbReference>
<protein>
    <submittedName>
        <fullName evidence="2">Cytoplasmic chaperone TorD family protein</fullName>
    </submittedName>
</protein>
<proteinExistence type="predicted"/>
<dbReference type="InterPro" id="IPR036411">
    <property type="entry name" value="TorD-like_sf"/>
</dbReference>
<evidence type="ECO:0000256" key="1">
    <source>
        <dbReference type="ARBA" id="ARBA00023186"/>
    </source>
</evidence>
<dbReference type="Proteomes" id="UP000011607">
    <property type="component" value="Unassembled WGS sequence"/>
</dbReference>
<comment type="caution">
    <text evidence="2">The sequence shown here is derived from an EMBL/GenBank/DDBJ whole genome shotgun (WGS) entry which is preliminary data.</text>
</comment>
<accession>M0MQ62</accession>
<dbReference type="SUPFAM" id="SSF89155">
    <property type="entry name" value="TorD-like"/>
    <property type="match status" value="1"/>
</dbReference>
<keyword evidence="1" id="KW-0143">Chaperone</keyword>